<comment type="caution">
    <text evidence="1">The sequence shown here is derived from an EMBL/GenBank/DDBJ whole genome shotgun (WGS) entry which is preliminary data.</text>
</comment>
<accession>A0A0F9V5S0</accession>
<proteinExistence type="predicted"/>
<evidence type="ECO:0000313" key="1">
    <source>
        <dbReference type="EMBL" id="KKN99314.1"/>
    </source>
</evidence>
<dbReference type="AlphaFoldDB" id="A0A0F9V5S0"/>
<reference evidence="1" key="1">
    <citation type="journal article" date="2015" name="Nature">
        <title>Complex archaea that bridge the gap between prokaryotes and eukaryotes.</title>
        <authorList>
            <person name="Spang A."/>
            <person name="Saw J.H."/>
            <person name="Jorgensen S.L."/>
            <person name="Zaremba-Niedzwiedzka K."/>
            <person name="Martijn J."/>
            <person name="Lind A.E."/>
            <person name="van Eijk R."/>
            <person name="Schleper C."/>
            <person name="Guy L."/>
            <person name="Ettema T.J."/>
        </authorList>
    </citation>
    <scope>NUCLEOTIDE SEQUENCE</scope>
</reference>
<gene>
    <name evidence="1" type="ORF">LCGC14_0137580</name>
</gene>
<name>A0A0F9V5S0_9ZZZZ</name>
<dbReference type="EMBL" id="LAZR01000047">
    <property type="protein sequence ID" value="KKN99314.1"/>
    <property type="molecule type" value="Genomic_DNA"/>
</dbReference>
<organism evidence="1">
    <name type="scientific">marine sediment metagenome</name>
    <dbReference type="NCBI Taxonomy" id="412755"/>
    <lineage>
        <taxon>unclassified sequences</taxon>
        <taxon>metagenomes</taxon>
        <taxon>ecological metagenomes</taxon>
    </lineage>
</organism>
<sequence length="157" mass="17649">MDLLIYVVQPHNCFQMVNTRNHVARRVVPLRNTRGLGGILSALGRVYSGLQVIQGYEFMQDIMTRLGNIHRPAILVRAANIGKEGYRRGPLLRRILGRTALPRSAVALFQLIEIEADLNTRRKKTDAGYNLVRHIEVMIAIVAEAELLRATPRSAPD</sequence>
<dbReference type="InterPro" id="IPR045516">
    <property type="entry name" value="DUF6477"/>
</dbReference>
<protein>
    <submittedName>
        <fullName evidence="1">Uncharacterized protein</fullName>
    </submittedName>
</protein>
<dbReference type="Pfam" id="PF20083">
    <property type="entry name" value="DUF6477"/>
    <property type="match status" value="1"/>
</dbReference>